<dbReference type="PANTHER" id="PTHR43280:SF28">
    <property type="entry name" value="HTH-TYPE TRANSCRIPTIONAL ACTIVATOR RHAS"/>
    <property type="match status" value="1"/>
</dbReference>
<dbReference type="InterPro" id="IPR018060">
    <property type="entry name" value="HTH_AraC"/>
</dbReference>
<proteinExistence type="predicted"/>
<keyword evidence="4" id="KW-0804">Transcription</keyword>
<evidence type="ECO:0000313" key="9">
    <source>
        <dbReference type="EMBL" id="SET84007.1"/>
    </source>
</evidence>
<dbReference type="Pfam" id="PF12833">
    <property type="entry name" value="HTH_18"/>
    <property type="match status" value="1"/>
</dbReference>
<dbReference type="RefSeq" id="WP_092365514.1">
    <property type="nucleotide sequence ID" value="NZ_DAINWJ010000075.1"/>
</dbReference>
<evidence type="ECO:0000256" key="1">
    <source>
        <dbReference type="ARBA" id="ARBA00018672"/>
    </source>
</evidence>
<evidence type="ECO:0000256" key="2">
    <source>
        <dbReference type="ARBA" id="ARBA00023015"/>
    </source>
</evidence>
<dbReference type="PANTHER" id="PTHR43280">
    <property type="entry name" value="ARAC-FAMILY TRANSCRIPTIONAL REGULATOR"/>
    <property type="match status" value="1"/>
</dbReference>
<reference evidence="10" key="1">
    <citation type="submission" date="2016-10" db="EMBL/GenBank/DDBJ databases">
        <authorList>
            <person name="Varghese N."/>
            <person name="Submissions S."/>
        </authorList>
    </citation>
    <scope>NUCLEOTIDE SEQUENCE [LARGE SCALE GENOMIC DNA]</scope>
    <source>
        <strain evidence="10">NLAE-zl-G277</strain>
    </source>
</reference>
<dbReference type="AlphaFoldDB" id="A0A1I0HJA3"/>
<dbReference type="Pfam" id="PF00072">
    <property type="entry name" value="Response_reg"/>
    <property type="match status" value="1"/>
</dbReference>
<evidence type="ECO:0000313" key="10">
    <source>
        <dbReference type="Proteomes" id="UP000198508"/>
    </source>
</evidence>
<dbReference type="GO" id="GO:0043565">
    <property type="term" value="F:sequence-specific DNA binding"/>
    <property type="evidence" value="ECO:0007669"/>
    <property type="project" value="InterPro"/>
</dbReference>
<organism evidence="9 10">
    <name type="scientific">Enterocloster lavalensis</name>
    <dbReference type="NCBI Taxonomy" id="460384"/>
    <lineage>
        <taxon>Bacteria</taxon>
        <taxon>Bacillati</taxon>
        <taxon>Bacillota</taxon>
        <taxon>Clostridia</taxon>
        <taxon>Lachnospirales</taxon>
        <taxon>Lachnospiraceae</taxon>
        <taxon>Enterocloster</taxon>
    </lineage>
</organism>
<feature type="domain" description="Response regulatory" evidence="8">
    <location>
        <begin position="2"/>
        <end position="119"/>
    </location>
</feature>
<evidence type="ECO:0000256" key="3">
    <source>
        <dbReference type="ARBA" id="ARBA00023125"/>
    </source>
</evidence>
<dbReference type="PROSITE" id="PS50110">
    <property type="entry name" value="RESPONSE_REGULATORY"/>
    <property type="match status" value="1"/>
</dbReference>
<dbReference type="PRINTS" id="PR00032">
    <property type="entry name" value="HTHARAC"/>
</dbReference>
<dbReference type="Gene3D" id="1.10.10.60">
    <property type="entry name" value="Homeodomain-like"/>
    <property type="match status" value="2"/>
</dbReference>
<keyword evidence="3" id="KW-0238">DNA-binding</keyword>
<evidence type="ECO:0000256" key="6">
    <source>
        <dbReference type="PROSITE-ProRule" id="PRU00169"/>
    </source>
</evidence>
<comment type="function">
    <text evidence="5">May play the central regulatory role in sporulation. It may be an element of the effector pathway responsible for the activation of sporulation genes in response to nutritional stress. Spo0A may act in concert with spo0H (a sigma factor) to control the expression of some genes that are critical to the sporulation process.</text>
</comment>
<dbReference type="Proteomes" id="UP000198508">
    <property type="component" value="Unassembled WGS sequence"/>
</dbReference>
<evidence type="ECO:0000259" key="7">
    <source>
        <dbReference type="PROSITE" id="PS01124"/>
    </source>
</evidence>
<dbReference type="GO" id="GO:0003700">
    <property type="term" value="F:DNA-binding transcription factor activity"/>
    <property type="evidence" value="ECO:0007669"/>
    <property type="project" value="InterPro"/>
</dbReference>
<dbReference type="STRING" id="460384.SAMN05216313_11670"/>
<evidence type="ECO:0000256" key="4">
    <source>
        <dbReference type="ARBA" id="ARBA00023163"/>
    </source>
</evidence>
<name>A0A1I0HJA3_9FIRM</name>
<dbReference type="InterPro" id="IPR009057">
    <property type="entry name" value="Homeodomain-like_sf"/>
</dbReference>
<dbReference type="InterPro" id="IPR001789">
    <property type="entry name" value="Sig_transdc_resp-reg_receiver"/>
</dbReference>
<keyword evidence="2" id="KW-0805">Transcription regulation</keyword>
<dbReference type="SMART" id="SM00448">
    <property type="entry name" value="REC"/>
    <property type="match status" value="1"/>
</dbReference>
<protein>
    <recommendedName>
        <fullName evidence="1">Stage 0 sporulation protein A homolog</fullName>
    </recommendedName>
</protein>
<gene>
    <name evidence="9" type="ORF">SAMN05216313_11670</name>
</gene>
<feature type="modified residue" description="4-aspartylphosphate" evidence="6">
    <location>
        <position position="54"/>
    </location>
</feature>
<accession>A0A1I0HJA3</accession>
<sequence>MKILIADDELLVRRSIRMFLTDLGVRPDDMVETGDGFGLVEAIGGSHFDLALVDIRMPGMDGLEAVRRARETAGETDFYILSGFDDFKYAQEAIRLGVKDYILKPVRRADLEKIVENTISALEQRRALLLENLNLATAALLNIPGYTAHFPVPCRPVLIADDAPAQPFSVSELLAVDNDRITVIAHRDGGYVLLFLFETPEYPGYCREYLKDLAERYQSGHTLVEGRKFRDGTCWEEDYKRMRTLACLRSACGGRRLYPRTCLPPVDSRDFLPVCRCCETCLETYGKSDYAGFTLACEALLKSLEPVRQSHPGRAGNISRYLAEAFGLKDQSPEGLKSGLLMAAATFSASSKDFQYEEITAYIDRHYAEDLSLTGLAGMYGLSPNYFSTLFKKKAGCNFIHYLTSLRIAESKRLLLETNLTIREIAERVGYYSASFFIRSFKKAEEITPSEYRRKG</sequence>
<dbReference type="SMART" id="SM00342">
    <property type="entry name" value="HTH_ARAC"/>
    <property type="match status" value="1"/>
</dbReference>
<evidence type="ECO:0000256" key="5">
    <source>
        <dbReference type="ARBA" id="ARBA00024867"/>
    </source>
</evidence>
<dbReference type="InterPro" id="IPR011006">
    <property type="entry name" value="CheY-like_superfamily"/>
</dbReference>
<dbReference type="EMBL" id="FOIM01000016">
    <property type="protein sequence ID" value="SET84007.1"/>
    <property type="molecule type" value="Genomic_DNA"/>
</dbReference>
<dbReference type="PROSITE" id="PS01124">
    <property type="entry name" value="HTH_ARAC_FAMILY_2"/>
    <property type="match status" value="1"/>
</dbReference>
<dbReference type="InterPro" id="IPR018062">
    <property type="entry name" value="HTH_AraC-typ_CS"/>
</dbReference>
<dbReference type="GO" id="GO:0000160">
    <property type="term" value="P:phosphorelay signal transduction system"/>
    <property type="evidence" value="ECO:0007669"/>
    <property type="project" value="InterPro"/>
</dbReference>
<dbReference type="Gene3D" id="3.40.50.2300">
    <property type="match status" value="1"/>
</dbReference>
<dbReference type="CDD" id="cd17536">
    <property type="entry name" value="REC_YesN-like"/>
    <property type="match status" value="1"/>
</dbReference>
<dbReference type="PROSITE" id="PS00041">
    <property type="entry name" value="HTH_ARAC_FAMILY_1"/>
    <property type="match status" value="1"/>
</dbReference>
<feature type="domain" description="HTH araC/xylS-type" evidence="7">
    <location>
        <begin position="357"/>
        <end position="455"/>
    </location>
</feature>
<keyword evidence="6" id="KW-0597">Phosphoprotein</keyword>
<dbReference type="InterPro" id="IPR020449">
    <property type="entry name" value="Tscrpt_reg_AraC-type_HTH"/>
</dbReference>
<keyword evidence="10" id="KW-1185">Reference proteome</keyword>
<dbReference type="SUPFAM" id="SSF52172">
    <property type="entry name" value="CheY-like"/>
    <property type="match status" value="1"/>
</dbReference>
<dbReference type="SUPFAM" id="SSF46689">
    <property type="entry name" value="Homeodomain-like"/>
    <property type="match status" value="2"/>
</dbReference>
<evidence type="ECO:0000259" key="8">
    <source>
        <dbReference type="PROSITE" id="PS50110"/>
    </source>
</evidence>